<dbReference type="AlphaFoldDB" id="A0A6H5I279"/>
<evidence type="ECO:0000313" key="2">
    <source>
        <dbReference type="EMBL" id="CAB0031333.1"/>
    </source>
</evidence>
<feature type="compositionally biased region" description="Basic and acidic residues" evidence="1">
    <location>
        <begin position="301"/>
        <end position="329"/>
    </location>
</feature>
<evidence type="ECO:0000313" key="3">
    <source>
        <dbReference type="Proteomes" id="UP000479190"/>
    </source>
</evidence>
<reference evidence="2 3" key="1">
    <citation type="submission" date="2020-02" db="EMBL/GenBank/DDBJ databases">
        <authorList>
            <person name="Ferguson B K."/>
        </authorList>
    </citation>
    <scope>NUCLEOTIDE SEQUENCE [LARGE SCALE GENOMIC DNA]</scope>
</reference>
<organism evidence="2 3">
    <name type="scientific">Trichogramma brassicae</name>
    <dbReference type="NCBI Taxonomy" id="86971"/>
    <lineage>
        <taxon>Eukaryota</taxon>
        <taxon>Metazoa</taxon>
        <taxon>Ecdysozoa</taxon>
        <taxon>Arthropoda</taxon>
        <taxon>Hexapoda</taxon>
        <taxon>Insecta</taxon>
        <taxon>Pterygota</taxon>
        <taxon>Neoptera</taxon>
        <taxon>Endopterygota</taxon>
        <taxon>Hymenoptera</taxon>
        <taxon>Apocrita</taxon>
        <taxon>Proctotrupomorpha</taxon>
        <taxon>Chalcidoidea</taxon>
        <taxon>Trichogrammatidae</taxon>
        <taxon>Trichogramma</taxon>
    </lineage>
</organism>
<sequence length="554" mass="62698">MEGSQANSLYSNIFVDCPTHLQGEQSRAWTGHEDEAAGEQRTATAEQNGVRGIEAEKDKPTRCSKCEYRPGEDFPRRTTTYEYRPGNDFLQGSRTGFASPSTRVTYSAHKVCRSTRRRLSPRKSNCFRYFAPWLAYSEHQINSMNSLNFSTKSTISCRVGKKMRLYFFKVENQNFQAIIMKFQALCRKRDAGARDKQLYEFLVYAGTNNVVADCLSRNPVAEQINIMTRSADGLKRVNYKLTRTRVVRQKLKDTPKIIEANDDDTTESTEKVKDAAEIPKTNAQSIAAEVGKLQDEAETDSCGKEKVDSAGDASARDDSAVDDSARDDSAQGDSVVAEENENINAQNEDARDEDARSTAAVKSYSGEDDDAYESAEETKTREWLDTVAKDPIVAKSIHGRILWKWQRNQLFLIPSTSTEGSLPYDEFFRYLHEEAKAQYNGSNISMSESTAFIRNIIHHNFTREERERDRLLVRYNEMKSKKEIVIDAQNILGSIAHMESLKSDEIGKFIDFISRTQKNTITEYIVTPSVYAAVNKGLESSLLHQECLELKNSS</sequence>
<dbReference type="EMBL" id="CADCXV010000640">
    <property type="protein sequence ID" value="CAB0031333.1"/>
    <property type="molecule type" value="Genomic_DNA"/>
</dbReference>
<gene>
    <name evidence="2" type="ORF">TBRA_LOCUS3306</name>
</gene>
<feature type="compositionally biased region" description="Acidic residues" evidence="1">
    <location>
        <begin position="366"/>
        <end position="375"/>
    </location>
</feature>
<feature type="compositionally biased region" description="Basic and acidic residues" evidence="1">
    <location>
        <begin position="268"/>
        <end position="277"/>
    </location>
</feature>
<name>A0A6H5I279_9HYME</name>
<keyword evidence="3" id="KW-1185">Reference proteome</keyword>
<feature type="region of interest" description="Disordered" evidence="1">
    <location>
        <begin position="24"/>
        <end position="48"/>
    </location>
</feature>
<protein>
    <submittedName>
        <fullName evidence="2">Uncharacterized protein</fullName>
    </submittedName>
</protein>
<dbReference type="Proteomes" id="UP000479190">
    <property type="component" value="Unassembled WGS sequence"/>
</dbReference>
<feature type="region of interest" description="Disordered" evidence="1">
    <location>
        <begin position="258"/>
        <end position="377"/>
    </location>
</feature>
<evidence type="ECO:0000256" key="1">
    <source>
        <dbReference type="SAM" id="MobiDB-lite"/>
    </source>
</evidence>
<accession>A0A6H5I279</accession>
<proteinExistence type="predicted"/>